<keyword evidence="8" id="KW-0175">Coiled coil</keyword>
<evidence type="ECO:0000256" key="1">
    <source>
        <dbReference type="ARBA" id="ARBA00004567"/>
    </source>
</evidence>
<evidence type="ECO:0000256" key="6">
    <source>
        <dbReference type="ARBA" id="ARBA00023132"/>
    </source>
</evidence>
<evidence type="ECO:0000256" key="8">
    <source>
        <dbReference type="SAM" id="Coils"/>
    </source>
</evidence>
<reference evidence="9 10" key="1">
    <citation type="submission" date="2024-09" db="EMBL/GenBank/DDBJ databases">
        <title>A chromosome-level genome assembly of Gray's grenadier anchovy, Coilia grayii.</title>
        <authorList>
            <person name="Fu Z."/>
        </authorList>
    </citation>
    <scope>NUCLEOTIDE SEQUENCE [LARGE SCALE GENOMIC DNA]</scope>
    <source>
        <strain evidence="9">G4</strain>
        <tissue evidence="9">Muscle</tissue>
    </source>
</reference>
<evidence type="ECO:0000256" key="4">
    <source>
        <dbReference type="ARBA" id="ARBA00022927"/>
    </source>
</evidence>
<keyword evidence="2" id="KW-0813">Transport</keyword>
<keyword evidence="10" id="KW-1185">Reference proteome</keyword>
<dbReference type="GO" id="GO:0015031">
    <property type="term" value="P:protein transport"/>
    <property type="evidence" value="ECO:0007669"/>
    <property type="project" value="UniProtKB-KW"/>
</dbReference>
<dbReference type="Pfam" id="PF10168">
    <property type="entry name" value="Nup88"/>
    <property type="match status" value="1"/>
</dbReference>
<gene>
    <name evidence="9" type="ORF">ACEWY4_009744</name>
</gene>
<dbReference type="AlphaFoldDB" id="A0ABD1K797"/>
<dbReference type="EMBL" id="JBHFQA010000008">
    <property type="protein sequence ID" value="KAL2095025.1"/>
    <property type="molecule type" value="Genomic_DNA"/>
</dbReference>
<keyword evidence="7" id="KW-0539">Nucleus</keyword>
<name>A0ABD1K797_9TELE</name>
<dbReference type="GO" id="GO:0051028">
    <property type="term" value="P:mRNA transport"/>
    <property type="evidence" value="ECO:0007669"/>
    <property type="project" value="UniProtKB-KW"/>
</dbReference>
<keyword evidence="5" id="KW-0811">Translocation</keyword>
<comment type="caution">
    <text evidence="9">The sequence shown here is derived from an EMBL/GenBank/DDBJ whole genome shotgun (WGS) entry which is preliminary data.</text>
</comment>
<evidence type="ECO:0000256" key="5">
    <source>
        <dbReference type="ARBA" id="ARBA00023010"/>
    </source>
</evidence>
<keyword evidence="3" id="KW-0509">mRNA transport</keyword>
<organism evidence="9 10">
    <name type="scientific">Coilia grayii</name>
    <name type="common">Gray's grenadier anchovy</name>
    <dbReference type="NCBI Taxonomy" id="363190"/>
    <lineage>
        <taxon>Eukaryota</taxon>
        <taxon>Metazoa</taxon>
        <taxon>Chordata</taxon>
        <taxon>Craniata</taxon>
        <taxon>Vertebrata</taxon>
        <taxon>Euteleostomi</taxon>
        <taxon>Actinopterygii</taxon>
        <taxon>Neopterygii</taxon>
        <taxon>Teleostei</taxon>
        <taxon>Clupei</taxon>
        <taxon>Clupeiformes</taxon>
        <taxon>Clupeoidei</taxon>
        <taxon>Engraulidae</taxon>
        <taxon>Coilinae</taxon>
        <taxon>Coilia</taxon>
    </lineage>
</organism>
<evidence type="ECO:0000313" key="9">
    <source>
        <dbReference type="EMBL" id="KAL2095025.1"/>
    </source>
</evidence>
<accession>A0ABD1K797</accession>
<sequence>MATLSGDLWKRALSDHDIFNKIRDNNNLQDQATSDRLSKNLTFCLDRDFFIWNEVDSVFYTTNLGELNCEDGLNSAKYQTLLCTIPPLFEVHQVLLSPTRSHVALVGRRGATVLELPQRWGKKSEFEGGRDLIHCNSVPVAECLFALSGSLSLRQAAWYPGEPVEPHLVLLTSDNTIRCYSLKDPESPAKVLCVSQAEDDSWTHPRGRSYAASLGEIAVAFAFGCLVDSPHLPTSPHFRREVLVYPLYILYENGETYLSYMSLSCSGGKLGKVLGPLPMYPAAEDNYGHDACALLCLPCFPNVLVIATETGTLYHCVVLEPEDEEGGGVGGKWLSGAETVPTLYVFEGIELELSFRYTPTEDKEFVESDCICPIALHTDPLCQYRYHCTHEAGVHSVGLPWFNKLHKFLESGEEDKDSLQELAGEQRGMVEHILCTRPPSSSLPAPVRGFWIVSDLSLDACMICITSTYECLLLPLLSAIRPASPALLCSVSESGPRGSPLHGLAEESLEQHIRSILARSVARPRPVRAGEKEEALSAQVYLQLLSRATQVFREEYILKQDMAREEMHRRVKFLTAQRSKQLEDLALCKEERRSLWETAERLADKYEDAKYRQEVLIKRVKRIMASQRSPLPVLSNSEKNMMKELQNVNNQLHHLSNSIKEVNMKMEYQTKQLTKGVCQSTSSVILNAQQRKHVQGILKKQGRQIADIMELIKHLKNHFSF</sequence>
<dbReference type="PANTHER" id="PTHR13257:SF0">
    <property type="entry name" value="NUCLEAR PORE COMPLEX PROTEIN NUP88"/>
    <property type="match status" value="1"/>
</dbReference>
<dbReference type="InterPro" id="IPR019321">
    <property type="entry name" value="Nucleoporin_Nup88"/>
</dbReference>
<evidence type="ECO:0000256" key="7">
    <source>
        <dbReference type="ARBA" id="ARBA00023242"/>
    </source>
</evidence>
<dbReference type="InterPro" id="IPR037700">
    <property type="entry name" value="NUP88/NUP82"/>
</dbReference>
<evidence type="ECO:0000256" key="3">
    <source>
        <dbReference type="ARBA" id="ARBA00022816"/>
    </source>
</evidence>
<dbReference type="Proteomes" id="UP001591681">
    <property type="component" value="Unassembled WGS sequence"/>
</dbReference>
<dbReference type="PANTHER" id="PTHR13257">
    <property type="entry name" value="NUCLEOPORIN NUP84-RELATED"/>
    <property type="match status" value="1"/>
</dbReference>
<evidence type="ECO:0008006" key="11">
    <source>
        <dbReference type="Google" id="ProtNLM"/>
    </source>
</evidence>
<keyword evidence="6" id="KW-0906">Nuclear pore complex</keyword>
<keyword evidence="4" id="KW-0653">Protein transport</keyword>
<evidence type="ECO:0000313" key="10">
    <source>
        <dbReference type="Proteomes" id="UP001591681"/>
    </source>
</evidence>
<feature type="coiled-coil region" evidence="8">
    <location>
        <begin position="638"/>
        <end position="665"/>
    </location>
</feature>
<proteinExistence type="predicted"/>
<comment type="subcellular location">
    <subcellularLocation>
        <location evidence="1">Nucleus</location>
        <location evidence="1">Nuclear pore complex</location>
    </subcellularLocation>
</comment>
<dbReference type="GO" id="GO:0005643">
    <property type="term" value="C:nuclear pore"/>
    <property type="evidence" value="ECO:0007669"/>
    <property type="project" value="UniProtKB-SubCell"/>
</dbReference>
<evidence type="ECO:0000256" key="2">
    <source>
        <dbReference type="ARBA" id="ARBA00022448"/>
    </source>
</evidence>
<protein>
    <recommendedName>
        <fullName evidence="11">Nuclear pore complex protein Nup88</fullName>
    </recommendedName>
</protein>